<dbReference type="SMART" id="SM00387">
    <property type="entry name" value="HATPase_c"/>
    <property type="match status" value="1"/>
</dbReference>
<proteinExistence type="predicted"/>
<dbReference type="PRINTS" id="PR00344">
    <property type="entry name" value="BCTRLSENSOR"/>
</dbReference>
<keyword evidence="4" id="KW-0597">Phosphoprotein</keyword>
<dbReference type="CDD" id="cd00082">
    <property type="entry name" value="HisKA"/>
    <property type="match status" value="1"/>
</dbReference>
<comment type="subcellular location">
    <subcellularLocation>
        <location evidence="2">Cell inner membrane</location>
        <topology evidence="2">Multi-pass membrane protein</topology>
    </subcellularLocation>
</comment>
<sequence>MQSSSPQRSAFAAETALERQLRELRALHALAETINQCPVVEAVFPEALQALRWICGADRAAVLLFDAGGTMRFAAWENLSDRYRAAVEGHSPWAANDGDAQPILAFDPRQEPSLHALLPLLGEEGIASLAFIPIAHQGRLLGKFMLYFDAPHAMQPDEVRLALTVAEYLALALSRQAAVDETRRLNAELEVRVRQRTQQLEEANREMESFCYAVSHDLRAPLRALDGFSRILLEDAGAILDDDDKDKLQRIIAASERMGRLMDDLLRLSRICRAGMRLAETDLGAIARDAIGRLRGQEPQRGVIAGVASGLTVQADAGLMRIVLEDLLGNAWKYTRRISEPRIEFGRRERDGKAFFYVQDNGVGFDMRYAAKLFSPFQRMHSPSDFEGNGIGLAIVQRIVQRHGGRVWAESEPGRGATFCFTLWTEGVPAEPR</sequence>
<dbReference type="GO" id="GO:0030295">
    <property type="term" value="F:protein kinase activator activity"/>
    <property type="evidence" value="ECO:0007669"/>
    <property type="project" value="TreeGrafter"/>
</dbReference>
<dbReference type="InterPro" id="IPR003018">
    <property type="entry name" value="GAF"/>
</dbReference>
<dbReference type="SUPFAM" id="SSF47384">
    <property type="entry name" value="Homodimeric domain of signal transducing histidine kinase"/>
    <property type="match status" value="1"/>
</dbReference>
<protein>
    <recommendedName>
        <fullName evidence="3">histidine kinase</fullName>
        <ecNumber evidence="3">2.7.13.3</ecNumber>
    </recommendedName>
</protein>
<dbReference type="Pfam" id="PF00512">
    <property type="entry name" value="HisKA"/>
    <property type="match status" value="1"/>
</dbReference>
<name>A0A809QXJ6_9PROT</name>
<reference evidence="8" key="1">
    <citation type="journal article" name="DNA Res.">
        <title>The physiological potential of anammox bacteria as revealed by their core genome structure.</title>
        <authorList>
            <person name="Okubo T."/>
            <person name="Toyoda A."/>
            <person name="Fukuhara K."/>
            <person name="Uchiyama I."/>
            <person name="Harigaya Y."/>
            <person name="Kuroiwa M."/>
            <person name="Suzuki T."/>
            <person name="Murakami Y."/>
            <person name="Suwa Y."/>
            <person name="Takami H."/>
        </authorList>
    </citation>
    <scope>NUCLEOTIDE SEQUENCE</scope>
    <source>
        <strain evidence="8">317325-3</strain>
    </source>
</reference>
<evidence type="ECO:0000256" key="5">
    <source>
        <dbReference type="ARBA" id="ARBA00022679"/>
    </source>
</evidence>
<dbReference type="Pfam" id="PF01590">
    <property type="entry name" value="GAF"/>
    <property type="match status" value="1"/>
</dbReference>
<dbReference type="InterPro" id="IPR036097">
    <property type="entry name" value="HisK_dim/P_sf"/>
</dbReference>
<dbReference type="Gene3D" id="1.10.287.130">
    <property type="match status" value="1"/>
</dbReference>
<evidence type="ECO:0000313" key="9">
    <source>
        <dbReference type="Proteomes" id="UP000662914"/>
    </source>
</evidence>
<dbReference type="SMART" id="SM00388">
    <property type="entry name" value="HisKA"/>
    <property type="match status" value="1"/>
</dbReference>
<evidence type="ECO:0000256" key="3">
    <source>
        <dbReference type="ARBA" id="ARBA00012438"/>
    </source>
</evidence>
<evidence type="ECO:0000256" key="4">
    <source>
        <dbReference type="ARBA" id="ARBA00022553"/>
    </source>
</evidence>
<dbReference type="GO" id="GO:0007234">
    <property type="term" value="P:osmosensory signaling via phosphorelay pathway"/>
    <property type="evidence" value="ECO:0007669"/>
    <property type="project" value="TreeGrafter"/>
</dbReference>
<keyword evidence="5" id="KW-0808">Transferase</keyword>
<accession>A0A809QXJ6</accession>
<dbReference type="InterPro" id="IPR005467">
    <property type="entry name" value="His_kinase_dom"/>
</dbReference>
<dbReference type="FunFam" id="3.30.565.10:FF:000006">
    <property type="entry name" value="Sensor histidine kinase WalK"/>
    <property type="match status" value="1"/>
</dbReference>
<dbReference type="FunFam" id="1.10.287.130:FF:000070">
    <property type="entry name" value="Histidine kinase sensor protein"/>
    <property type="match status" value="1"/>
</dbReference>
<evidence type="ECO:0000256" key="2">
    <source>
        <dbReference type="ARBA" id="ARBA00004429"/>
    </source>
</evidence>
<dbReference type="InterPro" id="IPR004358">
    <property type="entry name" value="Sig_transdc_His_kin-like_C"/>
</dbReference>
<organism evidence="8 9">
    <name type="scientific">Candidatus Desulfobacillus denitrificans</name>
    <dbReference type="NCBI Taxonomy" id="2608985"/>
    <lineage>
        <taxon>Bacteria</taxon>
        <taxon>Pseudomonadati</taxon>
        <taxon>Pseudomonadota</taxon>
        <taxon>Betaproteobacteria</taxon>
        <taxon>Candidatus Desulfobacillus</taxon>
    </lineage>
</organism>
<dbReference type="InterPro" id="IPR029016">
    <property type="entry name" value="GAF-like_dom_sf"/>
</dbReference>
<keyword evidence="6" id="KW-0418">Kinase</keyword>
<dbReference type="SMART" id="SM00065">
    <property type="entry name" value="GAF"/>
    <property type="match status" value="1"/>
</dbReference>
<dbReference type="GO" id="GO:0000155">
    <property type="term" value="F:phosphorelay sensor kinase activity"/>
    <property type="evidence" value="ECO:0007669"/>
    <property type="project" value="InterPro"/>
</dbReference>
<evidence type="ECO:0000313" key="8">
    <source>
        <dbReference type="EMBL" id="BBO20143.1"/>
    </source>
</evidence>
<dbReference type="GO" id="GO:0000156">
    <property type="term" value="F:phosphorelay response regulator activity"/>
    <property type="evidence" value="ECO:0007669"/>
    <property type="project" value="TreeGrafter"/>
</dbReference>
<dbReference type="InterPro" id="IPR003661">
    <property type="entry name" value="HisK_dim/P_dom"/>
</dbReference>
<evidence type="ECO:0000256" key="6">
    <source>
        <dbReference type="ARBA" id="ARBA00022777"/>
    </source>
</evidence>
<feature type="domain" description="Histidine kinase" evidence="7">
    <location>
        <begin position="213"/>
        <end position="427"/>
    </location>
</feature>
<dbReference type="PANTHER" id="PTHR42878">
    <property type="entry name" value="TWO-COMPONENT HISTIDINE KINASE"/>
    <property type="match status" value="1"/>
</dbReference>
<comment type="catalytic activity">
    <reaction evidence="1">
        <text>ATP + protein L-histidine = ADP + protein N-phospho-L-histidine.</text>
        <dbReference type="EC" id="2.7.13.3"/>
    </reaction>
</comment>
<dbReference type="InterPro" id="IPR036890">
    <property type="entry name" value="HATPase_C_sf"/>
</dbReference>
<dbReference type="InterPro" id="IPR003594">
    <property type="entry name" value="HATPase_dom"/>
</dbReference>
<dbReference type="InterPro" id="IPR050351">
    <property type="entry name" value="BphY/WalK/GraS-like"/>
</dbReference>
<dbReference type="SUPFAM" id="SSF55781">
    <property type="entry name" value="GAF domain-like"/>
    <property type="match status" value="1"/>
</dbReference>
<dbReference type="AlphaFoldDB" id="A0A809QXJ6"/>
<dbReference type="Proteomes" id="UP000662914">
    <property type="component" value="Chromosome"/>
</dbReference>
<evidence type="ECO:0000259" key="7">
    <source>
        <dbReference type="PROSITE" id="PS50109"/>
    </source>
</evidence>
<dbReference type="Gene3D" id="3.30.450.40">
    <property type="match status" value="1"/>
</dbReference>
<dbReference type="EMBL" id="AP021857">
    <property type="protein sequence ID" value="BBO20143.1"/>
    <property type="molecule type" value="Genomic_DNA"/>
</dbReference>
<dbReference type="PANTHER" id="PTHR42878:SF15">
    <property type="entry name" value="BACTERIOPHYTOCHROME"/>
    <property type="match status" value="1"/>
</dbReference>
<dbReference type="GO" id="GO:0005886">
    <property type="term" value="C:plasma membrane"/>
    <property type="evidence" value="ECO:0007669"/>
    <property type="project" value="UniProtKB-SubCell"/>
</dbReference>
<dbReference type="SUPFAM" id="SSF55874">
    <property type="entry name" value="ATPase domain of HSP90 chaperone/DNA topoisomerase II/histidine kinase"/>
    <property type="match status" value="1"/>
</dbReference>
<dbReference type="Pfam" id="PF02518">
    <property type="entry name" value="HATPase_c"/>
    <property type="match status" value="1"/>
</dbReference>
<gene>
    <name evidence="8" type="ORF">DSYM_08420</name>
</gene>
<dbReference type="PROSITE" id="PS50109">
    <property type="entry name" value="HIS_KIN"/>
    <property type="match status" value="1"/>
</dbReference>
<dbReference type="Gene3D" id="3.30.565.10">
    <property type="entry name" value="Histidine kinase-like ATPase, C-terminal domain"/>
    <property type="match status" value="1"/>
</dbReference>
<dbReference type="EC" id="2.7.13.3" evidence="3"/>
<dbReference type="KEGG" id="ddz:DSYM_08420"/>
<evidence type="ECO:0000256" key="1">
    <source>
        <dbReference type="ARBA" id="ARBA00000085"/>
    </source>
</evidence>